<dbReference type="SUPFAM" id="SSF48452">
    <property type="entry name" value="TPR-like"/>
    <property type="match status" value="1"/>
</dbReference>
<protein>
    <recommendedName>
        <fullName evidence="5">Tetratricopeptide repeat protein 1</fullName>
    </recommendedName>
</protein>
<feature type="region of interest" description="Disordered" evidence="2">
    <location>
        <begin position="113"/>
        <end position="142"/>
    </location>
</feature>
<feature type="region of interest" description="Disordered" evidence="2">
    <location>
        <begin position="1"/>
        <end position="33"/>
    </location>
</feature>
<dbReference type="InterPro" id="IPR019734">
    <property type="entry name" value="TPR_rpt"/>
</dbReference>
<evidence type="ECO:0000313" key="3">
    <source>
        <dbReference type="EMBL" id="KAK3318218.1"/>
    </source>
</evidence>
<dbReference type="PROSITE" id="PS50005">
    <property type="entry name" value="TPR"/>
    <property type="match status" value="1"/>
</dbReference>
<keyword evidence="1" id="KW-0802">TPR repeat</keyword>
<comment type="caution">
    <text evidence="3">The sequence shown here is derived from an EMBL/GenBank/DDBJ whole genome shotgun (WGS) entry which is preliminary data.</text>
</comment>
<dbReference type="InterPro" id="IPR052769">
    <property type="entry name" value="TPR_domain_protein"/>
</dbReference>
<evidence type="ECO:0000256" key="1">
    <source>
        <dbReference type="PROSITE-ProRule" id="PRU00339"/>
    </source>
</evidence>
<dbReference type="Gene3D" id="1.25.40.10">
    <property type="entry name" value="Tetratricopeptide repeat domain"/>
    <property type="match status" value="1"/>
</dbReference>
<evidence type="ECO:0008006" key="5">
    <source>
        <dbReference type="Google" id="ProtNLM"/>
    </source>
</evidence>
<dbReference type="Pfam" id="PF13414">
    <property type="entry name" value="TPR_11"/>
    <property type="match status" value="1"/>
</dbReference>
<dbReference type="PANTHER" id="PTHR46014">
    <property type="entry name" value="TETRATRICOPEPTIDE REPEAT PROTEIN 1"/>
    <property type="match status" value="1"/>
</dbReference>
<proteinExistence type="predicted"/>
<evidence type="ECO:0000256" key="2">
    <source>
        <dbReference type="SAM" id="MobiDB-lite"/>
    </source>
</evidence>
<dbReference type="SMART" id="SM00028">
    <property type="entry name" value="TPR"/>
    <property type="match status" value="2"/>
</dbReference>
<dbReference type="Proteomes" id="UP001283341">
    <property type="component" value="Unassembled WGS sequence"/>
</dbReference>
<reference evidence="3" key="2">
    <citation type="submission" date="2023-06" db="EMBL/GenBank/DDBJ databases">
        <authorList>
            <consortium name="Lawrence Berkeley National Laboratory"/>
            <person name="Haridas S."/>
            <person name="Hensen N."/>
            <person name="Bonometti L."/>
            <person name="Westerberg I."/>
            <person name="Brannstrom I.O."/>
            <person name="Guillou S."/>
            <person name="Cros-Aarteil S."/>
            <person name="Calhoun S."/>
            <person name="Kuo A."/>
            <person name="Mondo S."/>
            <person name="Pangilinan J."/>
            <person name="Riley R."/>
            <person name="Labutti K."/>
            <person name="Andreopoulos B."/>
            <person name="Lipzen A."/>
            <person name="Chen C."/>
            <person name="Yanf M."/>
            <person name="Daum C."/>
            <person name="Ng V."/>
            <person name="Clum A."/>
            <person name="Steindorff A."/>
            <person name="Ohm R."/>
            <person name="Martin F."/>
            <person name="Silar P."/>
            <person name="Natvig D."/>
            <person name="Lalanne C."/>
            <person name="Gautier V."/>
            <person name="Ament-Velasquez S.L."/>
            <person name="Kruys A."/>
            <person name="Hutchinson M.I."/>
            <person name="Powell A.J."/>
            <person name="Barry K."/>
            <person name="Miller A.N."/>
            <person name="Grigoriev I.V."/>
            <person name="Debuchy R."/>
            <person name="Gladieux P."/>
            <person name="Thoren M.H."/>
            <person name="Johannesson H."/>
        </authorList>
    </citation>
    <scope>NUCLEOTIDE SEQUENCE</scope>
    <source>
        <strain evidence="3">CBS 118394</strain>
    </source>
</reference>
<dbReference type="InterPro" id="IPR011990">
    <property type="entry name" value="TPR-like_helical_dom_sf"/>
</dbReference>
<evidence type="ECO:0000313" key="4">
    <source>
        <dbReference type="Proteomes" id="UP001283341"/>
    </source>
</evidence>
<feature type="repeat" description="TPR" evidence="1">
    <location>
        <begin position="44"/>
        <end position="77"/>
    </location>
</feature>
<reference evidence="3" key="1">
    <citation type="journal article" date="2023" name="Mol. Phylogenet. Evol.">
        <title>Genome-scale phylogeny and comparative genomics of the fungal order Sordariales.</title>
        <authorList>
            <person name="Hensen N."/>
            <person name="Bonometti L."/>
            <person name="Westerberg I."/>
            <person name="Brannstrom I.O."/>
            <person name="Guillou S."/>
            <person name="Cros-Aarteil S."/>
            <person name="Calhoun S."/>
            <person name="Haridas S."/>
            <person name="Kuo A."/>
            <person name="Mondo S."/>
            <person name="Pangilinan J."/>
            <person name="Riley R."/>
            <person name="LaButti K."/>
            <person name="Andreopoulos B."/>
            <person name="Lipzen A."/>
            <person name="Chen C."/>
            <person name="Yan M."/>
            <person name="Daum C."/>
            <person name="Ng V."/>
            <person name="Clum A."/>
            <person name="Steindorff A."/>
            <person name="Ohm R.A."/>
            <person name="Martin F."/>
            <person name="Silar P."/>
            <person name="Natvig D.O."/>
            <person name="Lalanne C."/>
            <person name="Gautier V."/>
            <person name="Ament-Velasquez S.L."/>
            <person name="Kruys A."/>
            <person name="Hutchinson M.I."/>
            <person name="Powell A.J."/>
            <person name="Barry K."/>
            <person name="Miller A.N."/>
            <person name="Grigoriev I.V."/>
            <person name="Debuchy R."/>
            <person name="Gladieux P."/>
            <person name="Hiltunen Thoren M."/>
            <person name="Johannesson H."/>
        </authorList>
    </citation>
    <scope>NUCLEOTIDE SEQUENCE</scope>
    <source>
        <strain evidence="3">CBS 118394</strain>
    </source>
</reference>
<gene>
    <name evidence="3" type="ORF">B0H66DRAFT_602816</name>
</gene>
<dbReference type="EMBL" id="JAUEDM010000004">
    <property type="protein sequence ID" value="KAK3318218.1"/>
    <property type="molecule type" value="Genomic_DNA"/>
</dbReference>
<dbReference type="AlphaFoldDB" id="A0AAE0I427"/>
<dbReference type="PANTHER" id="PTHR46014:SF1">
    <property type="entry name" value="TETRATRICOPEPTIDE REPEAT PROTEIN 1"/>
    <property type="match status" value="1"/>
</dbReference>
<keyword evidence="4" id="KW-1185">Reference proteome</keyword>
<accession>A0AAE0I427</accession>
<feature type="compositionally biased region" description="Basic and acidic residues" evidence="2">
    <location>
        <begin position="113"/>
        <end position="138"/>
    </location>
</feature>
<name>A0AAE0I427_9PEZI</name>
<sequence length="292" mass="32484">MANPNLDPVGQGQQQHEEQDEQDAAFQPRLRFPPKEEATLLAESNAHKTEGNTLFSKGTYDAAINKYDEALAVCPNYLDMPLAILRTNMAICHLNLKEWKDAAENAGKAIENLDKLEREETEAENAKKPEAGERKQAREEDDVVEVEIVSAGAAKAGPAVPDLENEAEIARRKRQEDIARLRCKALLRRGRAKRELGTWRDLEDALKDYQTLSKMTNLDSANKRIVQAQLRELPPLVEAAKQEEIGQMWGKLKDLGNGLLKPFGLSTDQFNMVKDEKSGGYSLNFSGGGAKT</sequence>
<organism evidence="3 4">
    <name type="scientific">Apodospora peruviana</name>
    <dbReference type="NCBI Taxonomy" id="516989"/>
    <lineage>
        <taxon>Eukaryota</taxon>
        <taxon>Fungi</taxon>
        <taxon>Dikarya</taxon>
        <taxon>Ascomycota</taxon>
        <taxon>Pezizomycotina</taxon>
        <taxon>Sordariomycetes</taxon>
        <taxon>Sordariomycetidae</taxon>
        <taxon>Sordariales</taxon>
        <taxon>Lasiosphaeriaceae</taxon>
        <taxon>Apodospora</taxon>
    </lineage>
</organism>